<sequence length="230" mass="27006">MLVVEAIKPERIVKKTEVLNFLDKIFQNESGKIFSDAMELIRENNAIDENSNIALQENSNIAQLAFNNILETRISLELNQNSSKSFEIKFIETSNIFKVYCNVKNFFLIPHLELLKKVSHEDILGPLFEFYLPDLFEWLTAIKKIHDNIVKEGNSVIMTNEFRNCIEDLYYKLEDEGMFQRVEMLRLETFKNNNTKKYKTDKNQKKNDFYEDTATDDKELSQANKRNPGI</sequence>
<name>A0ACA9KHP1_9GLOM</name>
<gene>
    <name evidence="1" type="ORF">RPERSI_LOCUS681</name>
</gene>
<organism evidence="1 2">
    <name type="scientific">Racocetra persica</name>
    <dbReference type="NCBI Taxonomy" id="160502"/>
    <lineage>
        <taxon>Eukaryota</taxon>
        <taxon>Fungi</taxon>
        <taxon>Fungi incertae sedis</taxon>
        <taxon>Mucoromycota</taxon>
        <taxon>Glomeromycotina</taxon>
        <taxon>Glomeromycetes</taxon>
        <taxon>Diversisporales</taxon>
        <taxon>Gigasporaceae</taxon>
        <taxon>Racocetra</taxon>
    </lineage>
</organism>
<protein>
    <submittedName>
        <fullName evidence="1">7369_t:CDS:1</fullName>
    </submittedName>
</protein>
<dbReference type="EMBL" id="CAJVQC010000531">
    <property type="protein sequence ID" value="CAG8473383.1"/>
    <property type="molecule type" value="Genomic_DNA"/>
</dbReference>
<accession>A0ACA9KHP1</accession>
<proteinExistence type="predicted"/>
<comment type="caution">
    <text evidence="1">The sequence shown here is derived from an EMBL/GenBank/DDBJ whole genome shotgun (WGS) entry which is preliminary data.</text>
</comment>
<dbReference type="Proteomes" id="UP000789920">
    <property type="component" value="Unassembled WGS sequence"/>
</dbReference>
<evidence type="ECO:0000313" key="1">
    <source>
        <dbReference type="EMBL" id="CAG8473383.1"/>
    </source>
</evidence>
<evidence type="ECO:0000313" key="2">
    <source>
        <dbReference type="Proteomes" id="UP000789920"/>
    </source>
</evidence>
<keyword evidence="2" id="KW-1185">Reference proteome</keyword>
<reference evidence="1" key="1">
    <citation type="submission" date="2021-06" db="EMBL/GenBank/DDBJ databases">
        <authorList>
            <person name="Kallberg Y."/>
            <person name="Tangrot J."/>
            <person name="Rosling A."/>
        </authorList>
    </citation>
    <scope>NUCLEOTIDE SEQUENCE</scope>
    <source>
        <strain evidence="1">MA461A</strain>
    </source>
</reference>